<dbReference type="Pfam" id="PF08244">
    <property type="entry name" value="Glyco_hydro_32C"/>
    <property type="match status" value="1"/>
</dbReference>
<comment type="similarity">
    <text evidence="1">Belongs to the glycosyl hydrolase 32 family.</text>
</comment>
<dbReference type="InterPro" id="IPR013148">
    <property type="entry name" value="Glyco_hydro_32_N"/>
</dbReference>
<name>A0A382FRG4_9ZZZZ</name>
<evidence type="ECO:0000256" key="2">
    <source>
        <dbReference type="ARBA" id="ARBA00012758"/>
    </source>
</evidence>
<dbReference type="Gene3D" id="2.60.120.560">
    <property type="entry name" value="Exo-inulinase, domain 1"/>
    <property type="match status" value="1"/>
</dbReference>
<evidence type="ECO:0000256" key="3">
    <source>
        <dbReference type="ARBA" id="ARBA00022801"/>
    </source>
</evidence>
<dbReference type="PANTHER" id="PTHR43101">
    <property type="entry name" value="BETA-FRUCTOSIDASE"/>
    <property type="match status" value="1"/>
</dbReference>
<feature type="domain" description="Glycosyl hydrolase family 32 N-terminal" evidence="5">
    <location>
        <begin position="11"/>
        <end position="306"/>
    </location>
</feature>
<evidence type="ECO:0000313" key="7">
    <source>
        <dbReference type="EMBL" id="SVB64561.1"/>
    </source>
</evidence>
<keyword evidence="3" id="KW-0378">Hydrolase</keyword>
<dbReference type="GO" id="GO:0004564">
    <property type="term" value="F:beta-fructofuranosidase activity"/>
    <property type="evidence" value="ECO:0007669"/>
    <property type="project" value="UniProtKB-EC"/>
</dbReference>
<feature type="domain" description="Glycosyl hydrolase family 32 C-terminal" evidence="6">
    <location>
        <begin position="309"/>
        <end position="442"/>
    </location>
</feature>
<dbReference type="SMART" id="SM00640">
    <property type="entry name" value="Glyco_32"/>
    <property type="match status" value="1"/>
</dbReference>
<accession>A0A382FRG4</accession>
<keyword evidence="4" id="KW-0326">Glycosidase</keyword>
<proteinExistence type="inferred from homology"/>
<dbReference type="InterPro" id="IPR023296">
    <property type="entry name" value="Glyco_hydro_beta-prop_sf"/>
</dbReference>
<dbReference type="Pfam" id="PF00251">
    <property type="entry name" value="Glyco_hydro_32N"/>
    <property type="match status" value="1"/>
</dbReference>
<protein>
    <recommendedName>
        <fullName evidence="2">beta-fructofuranosidase</fullName>
        <ecNumber evidence="2">3.2.1.26</ecNumber>
    </recommendedName>
</protein>
<organism evidence="7">
    <name type="scientific">marine metagenome</name>
    <dbReference type="NCBI Taxonomy" id="408172"/>
    <lineage>
        <taxon>unclassified sequences</taxon>
        <taxon>metagenomes</taxon>
        <taxon>ecological metagenomes</taxon>
    </lineage>
</organism>
<dbReference type="InterPro" id="IPR013320">
    <property type="entry name" value="ConA-like_dom_sf"/>
</dbReference>
<evidence type="ECO:0000256" key="4">
    <source>
        <dbReference type="ARBA" id="ARBA00023295"/>
    </source>
</evidence>
<dbReference type="GO" id="GO:0005975">
    <property type="term" value="P:carbohydrate metabolic process"/>
    <property type="evidence" value="ECO:0007669"/>
    <property type="project" value="InterPro"/>
</dbReference>
<dbReference type="InterPro" id="IPR013189">
    <property type="entry name" value="Glyco_hydro_32_C"/>
</dbReference>
<dbReference type="SUPFAM" id="SSF75005">
    <property type="entry name" value="Arabinanase/levansucrase/invertase"/>
    <property type="match status" value="1"/>
</dbReference>
<gene>
    <name evidence="7" type="ORF">METZ01_LOCUS217415</name>
</gene>
<dbReference type="EMBL" id="UINC01050965">
    <property type="protein sequence ID" value="SVB64561.1"/>
    <property type="molecule type" value="Genomic_DNA"/>
</dbReference>
<feature type="non-terminal residue" evidence="7">
    <location>
        <position position="450"/>
    </location>
</feature>
<sequence length="450" mass="51397">MIQDNDRPIYHYLPPEGLLWDPCAALFWKGRYHLFYLHSSWAHDGPPRRPDGYMYKAWAHISSADLVHWDHHPNAIERGQTGNIFLFNGTPTIIFPHPDGGGASCIASNPSGDLMDWRFEPADPVLRHPVQGTGLYPDNNDVTAWQEGEWCYALTGTRDTPGKGDTLHLFRSSDLADWEQVDRFYESERRWTGDKDDCSCPDFFELGSKRMLLHYCHNQPHGSRYYLGRFEDQRFYPEAFDRINWPGGNLHAPRTMLDEKGRRILFANLNEGRSMSACMAAGWMGVLSLPVVISLNPDEDRICYEPATELQTLRQDLTQRDDVVVETDTEFLLPEARGDSLEFELEMEPRGASEFGLKVRCAPDGSEETLVSFTLDPQTIQIDFRMASLRDDLNHQEPGIQAAPFDLKQGEGFKLRVFLDRSVLEVFAGDQRYLAQRIFPTHPGGLDVKL</sequence>
<dbReference type="PANTHER" id="PTHR43101:SF1">
    <property type="entry name" value="BETA-FRUCTOSIDASE"/>
    <property type="match status" value="1"/>
</dbReference>
<dbReference type="InterPro" id="IPR001362">
    <property type="entry name" value="Glyco_hydro_32"/>
</dbReference>
<evidence type="ECO:0000259" key="5">
    <source>
        <dbReference type="Pfam" id="PF00251"/>
    </source>
</evidence>
<evidence type="ECO:0000256" key="1">
    <source>
        <dbReference type="ARBA" id="ARBA00009902"/>
    </source>
</evidence>
<reference evidence="7" key="1">
    <citation type="submission" date="2018-05" db="EMBL/GenBank/DDBJ databases">
        <authorList>
            <person name="Lanie J.A."/>
            <person name="Ng W.-L."/>
            <person name="Kazmierczak K.M."/>
            <person name="Andrzejewski T.M."/>
            <person name="Davidsen T.M."/>
            <person name="Wayne K.J."/>
            <person name="Tettelin H."/>
            <person name="Glass J.I."/>
            <person name="Rusch D."/>
            <person name="Podicherti R."/>
            <person name="Tsui H.-C.T."/>
            <person name="Winkler M.E."/>
        </authorList>
    </citation>
    <scope>NUCLEOTIDE SEQUENCE</scope>
</reference>
<evidence type="ECO:0000259" key="6">
    <source>
        <dbReference type="Pfam" id="PF08244"/>
    </source>
</evidence>
<dbReference type="Gene3D" id="2.115.10.20">
    <property type="entry name" value="Glycosyl hydrolase domain, family 43"/>
    <property type="match status" value="1"/>
</dbReference>
<dbReference type="SUPFAM" id="SSF49899">
    <property type="entry name" value="Concanavalin A-like lectins/glucanases"/>
    <property type="match status" value="1"/>
</dbReference>
<dbReference type="CDD" id="cd08996">
    <property type="entry name" value="GH32_FFase"/>
    <property type="match status" value="1"/>
</dbReference>
<dbReference type="AlphaFoldDB" id="A0A382FRG4"/>
<dbReference type="InterPro" id="IPR051214">
    <property type="entry name" value="GH32_Enzymes"/>
</dbReference>
<dbReference type="EC" id="3.2.1.26" evidence="2"/>